<keyword evidence="8" id="KW-1185">Reference proteome</keyword>
<evidence type="ECO:0000259" key="6">
    <source>
        <dbReference type="Pfam" id="PF01926"/>
    </source>
</evidence>
<evidence type="ECO:0000256" key="2">
    <source>
        <dbReference type="ARBA" id="ARBA00023134"/>
    </source>
</evidence>
<dbReference type="PANTHER" id="PTHR45709:SF3">
    <property type="entry name" value="GUANINE NUCLEOTIDE-BINDING PROTEIN-LIKE 1"/>
    <property type="match status" value="1"/>
</dbReference>
<dbReference type="AlphaFoldDB" id="A0A165EA99"/>
<dbReference type="PANTHER" id="PTHR45709">
    <property type="entry name" value="LARGE SUBUNIT GTPASE 1 HOMOLOG-RELATED"/>
    <property type="match status" value="1"/>
</dbReference>
<feature type="domain" description="G" evidence="6">
    <location>
        <begin position="317"/>
        <end position="393"/>
    </location>
</feature>
<evidence type="ECO:0000256" key="5">
    <source>
        <dbReference type="SAM" id="MobiDB-lite"/>
    </source>
</evidence>
<dbReference type="EMBL" id="KV427624">
    <property type="protein sequence ID" value="KZT06580.1"/>
    <property type="molecule type" value="Genomic_DNA"/>
</dbReference>
<gene>
    <name evidence="7" type="ORF">LAESUDRAFT_736953</name>
</gene>
<dbReference type="InterPro" id="IPR027417">
    <property type="entry name" value="P-loop_NTPase"/>
</dbReference>
<dbReference type="Proteomes" id="UP000076871">
    <property type="component" value="Unassembled WGS sequence"/>
</dbReference>
<accession>A0A165EA99</accession>
<dbReference type="STRING" id="1314785.A0A165EA99"/>
<evidence type="ECO:0000313" key="7">
    <source>
        <dbReference type="EMBL" id="KZT06580.1"/>
    </source>
</evidence>
<feature type="region of interest" description="Disordered" evidence="5">
    <location>
        <begin position="1"/>
        <end position="60"/>
    </location>
</feature>
<dbReference type="GO" id="GO:0005525">
    <property type="term" value="F:GTP binding"/>
    <property type="evidence" value="ECO:0007669"/>
    <property type="project" value="UniProtKB-KW"/>
</dbReference>
<keyword evidence="1" id="KW-0547">Nucleotide-binding</keyword>
<protein>
    <recommendedName>
        <fullName evidence="4">Guanine nucleotide-binding protein-like 1</fullName>
    </recommendedName>
</protein>
<sequence>MHANRDGLFSSKQDNEQLQLKHAVKCDDVSPPPKLDRHGRKSKKASLGPRTSSMEPDSTAAPARCQSFLIKLPTKREVERKWLAQTNAAVNSWCSTVSEVELADSVTEKGENDESTPELEMPHAPISFERNLEVWCQLWCITEISQIILILLDSCCPLLHYPPSLAIYLSKPINASQHLGSYTSGGVDPLFEYVMQIKLYTEREGASMTGRRIAYEARLLTSFHRTLVDALHETHEELLEPPAHVRSQAEKLRCWELRVLREIDWDAVLRTERGKVGSVVGGAAKARAPQYPEDTSEIGGEQEFEEEEEEGESQFLTIGVIGQPNVGKSSLLNVLFEMHKVYASQTPGETKHLQMLFWTHDVHLVDCPGLVMPNYVLNGILPISRVSAILLCIYHVVQLLPLECIYGLTHLELASPPTEDKHSW</sequence>
<dbReference type="GO" id="GO:0003924">
    <property type="term" value="F:GTPase activity"/>
    <property type="evidence" value="ECO:0007669"/>
    <property type="project" value="InterPro"/>
</dbReference>
<reference evidence="7 8" key="1">
    <citation type="journal article" date="2016" name="Mol. Biol. Evol.">
        <title>Comparative Genomics of Early-Diverging Mushroom-Forming Fungi Provides Insights into the Origins of Lignocellulose Decay Capabilities.</title>
        <authorList>
            <person name="Nagy L.G."/>
            <person name="Riley R."/>
            <person name="Tritt A."/>
            <person name="Adam C."/>
            <person name="Daum C."/>
            <person name="Floudas D."/>
            <person name="Sun H."/>
            <person name="Yadav J.S."/>
            <person name="Pangilinan J."/>
            <person name="Larsson K.H."/>
            <person name="Matsuura K."/>
            <person name="Barry K."/>
            <person name="Labutti K."/>
            <person name="Kuo R."/>
            <person name="Ohm R.A."/>
            <person name="Bhattacharya S.S."/>
            <person name="Shirouzu T."/>
            <person name="Yoshinaga Y."/>
            <person name="Martin F.M."/>
            <person name="Grigoriev I.V."/>
            <person name="Hibbett D.S."/>
        </authorList>
    </citation>
    <scope>NUCLEOTIDE SEQUENCE [LARGE SCALE GENOMIC DNA]</scope>
    <source>
        <strain evidence="7 8">93-53</strain>
    </source>
</reference>
<dbReference type="OrthoDB" id="61815at2759"/>
<comment type="function">
    <text evidence="3">Possible regulatory or functional link with the histocompatibility cluster.</text>
</comment>
<dbReference type="Gene3D" id="3.40.50.300">
    <property type="entry name" value="P-loop containing nucleotide triphosphate hydrolases"/>
    <property type="match status" value="1"/>
</dbReference>
<dbReference type="InParanoid" id="A0A165EA99"/>
<organism evidence="7 8">
    <name type="scientific">Laetiporus sulphureus 93-53</name>
    <dbReference type="NCBI Taxonomy" id="1314785"/>
    <lineage>
        <taxon>Eukaryota</taxon>
        <taxon>Fungi</taxon>
        <taxon>Dikarya</taxon>
        <taxon>Basidiomycota</taxon>
        <taxon>Agaricomycotina</taxon>
        <taxon>Agaricomycetes</taxon>
        <taxon>Polyporales</taxon>
        <taxon>Laetiporus</taxon>
    </lineage>
</organism>
<evidence type="ECO:0000256" key="4">
    <source>
        <dbReference type="ARBA" id="ARBA00039902"/>
    </source>
</evidence>
<evidence type="ECO:0000313" key="8">
    <source>
        <dbReference type="Proteomes" id="UP000076871"/>
    </source>
</evidence>
<dbReference type="SUPFAM" id="SSF52540">
    <property type="entry name" value="P-loop containing nucleoside triphosphate hydrolases"/>
    <property type="match status" value="1"/>
</dbReference>
<dbReference type="GeneID" id="63827769"/>
<feature type="compositionally biased region" description="Acidic residues" evidence="5">
    <location>
        <begin position="294"/>
        <end position="306"/>
    </location>
</feature>
<dbReference type="Pfam" id="PF01926">
    <property type="entry name" value="MMR_HSR1"/>
    <property type="match status" value="1"/>
</dbReference>
<dbReference type="InterPro" id="IPR006073">
    <property type="entry name" value="GTP-bd"/>
</dbReference>
<name>A0A165EA99_9APHY</name>
<dbReference type="PRINTS" id="PR00326">
    <property type="entry name" value="GTP1OBG"/>
</dbReference>
<evidence type="ECO:0000256" key="1">
    <source>
        <dbReference type="ARBA" id="ARBA00022741"/>
    </source>
</evidence>
<dbReference type="InterPro" id="IPR043358">
    <property type="entry name" value="GNL1-like"/>
</dbReference>
<dbReference type="RefSeq" id="XP_040764320.1">
    <property type="nucleotide sequence ID" value="XM_040910740.1"/>
</dbReference>
<evidence type="ECO:0000256" key="3">
    <source>
        <dbReference type="ARBA" id="ARBA00037770"/>
    </source>
</evidence>
<keyword evidence="2" id="KW-0342">GTP-binding</keyword>
<proteinExistence type="predicted"/>
<feature type="region of interest" description="Disordered" evidence="5">
    <location>
        <begin position="286"/>
        <end position="306"/>
    </location>
</feature>